<gene>
    <name evidence="2" type="ORF">T265_13904</name>
</gene>
<evidence type="ECO:0000313" key="2">
    <source>
        <dbReference type="EMBL" id="KER26929.1"/>
    </source>
</evidence>
<dbReference type="KEGG" id="ovi:T265_13904"/>
<keyword evidence="1" id="KW-0732">Signal</keyword>
<protein>
    <recommendedName>
        <fullName evidence="4">Corticotropin-releasing factor domain-containing protein</fullName>
    </recommendedName>
</protein>
<dbReference type="CTD" id="20328071"/>
<keyword evidence="3" id="KW-1185">Reference proteome</keyword>
<reference evidence="2 3" key="1">
    <citation type="submission" date="2013-11" db="EMBL/GenBank/DDBJ databases">
        <title>Opisthorchis viverrini - life in the bile duct.</title>
        <authorList>
            <person name="Young N.D."/>
            <person name="Nagarajan N."/>
            <person name="Lin S.J."/>
            <person name="Korhonen P.K."/>
            <person name="Jex A.R."/>
            <person name="Hall R.S."/>
            <person name="Safavi-Hemami H."/>
            <person name="Kaewkong W."/>
            <person name="Bertrand D."/>
            <person name="Gao S."/>
            <person name="Seet Q."/>
            <person name="Wongkham S."/>
            <person name="Teh B.T."/>
            <person name="Wongkham C."/>
            <person name="Intapan P.M."/>
            <person name="Maleewong W."/>
            <person name="Yang X."/>
            <person name="Hu M."/>
            <person name="Wang Z."/>
            <person name="Hofmann A."/>
            <person name="Sternberg P.W."/>
            <person name="Tan P."/>
            <person name="Wang J."/>
            <person name="Gasser R.B."/>
        </authorList>
    </citation>
    <scope>NUCLEOTIDE SEQUENCE [LARGE SCALE GENOMIC DNA]</scope>
</reference>
<feature type="non-terminal residue" evidence="2">
    <location>
        <position position="80"/>
    </location>
</feature>
<organism evidence="2 3">
    <name type="scientific">Opisthorchis viverrini</name>
    <name type="common">Southeast Asian liver fluke</name>
    <dbReference type="NCBI Taxonomy" id="6198"/>
    <lineage>
        <taxon>Eukaryota</taxon>
        <taxon>Metazoa</taxon>
        <taxon>Spiralia</taxon>
        <taxon>Lophotrochozoa</taxon>
        <taxon>Platyhelminthes</taxon>
        <taxon>Trematoda</taxon>
        <taxon>Digenea</taxon>
        <taxon>Opisthorchiida</taxon>
        <taxon>Opisthorchiata</taxon>
        <taxon>Opisthorchiidae</taxon>
        <taxon>Opisthorchis</taxon>
    </lineage>
</organism>
<feature type="chain" id="PRO_5001705472" description="Corticotropin-releasing factor domain-containing protein" evidence="1">
    <location>
        <begin position="21"/>
        <end position="80"/>
    </location>
</feature>
<evidence type="ECO:0000313" key="3">
    <source>
        <dbReference type="Proteomes" id="UP000054324"/>
    </source>
</evidence>
<proteinExistence type="predicted"/>
<dbReference type="OrthoDB" id="6248189at2759"/>
<dbReference type="EMBL" id="KL596735">
    <property type="protein sequence ID" value="KER26929.1"/>
    <property type="molecule type" value="Genomic_DNA"/>
</dbReference>
<feature type="signal peptide" evidence="1">
    <location>
        <begin position="1"/>
        <end position="20"/>
    </location>
</feature>
<dbReference type="AlphaFoldDB" id="A0A075AEP5"/>
<dbReference type="Proteomes" id="UP000054324">
    <property type="component" value="Unassembled WGS sequence"/>
</dbReference>
<accession>A0A075AEP5</accession>
<sequence length="80" mass="9562">MKLQLIFLFLVVAITMGSTARDFYEYLARQEPYLNVPRRSAASKRMATEHRILELARLHRLTEKARRILEHNRFQNYGKL</sequence>
<dbReference type="GeneID" id="20328071"/>
<dbReference type="RefSeq" id="XP_009169336.1">
    <property type="nucleotide sequence ID" value="XM_009171072.1"/>
</dbReference>
<name>A0A075AEP5_OPIVI</name>
<evidence type="ECO:0008006" key="4">
    <source>
        <dbReference type="Google" id="ProtNLM"/>
    </source>
</evidence>
<evidence type="ECO:0000256" key="1">
    <source>
        <dbReference type="SAM" id="SignalP"/>
    </source>
</evidence>